<dbReference type="AlphaFoldDB" id="A0A853B651"/>
<dbReference type="InterPro" id="IPR011060">
    <property type="entry name" value="RibuloseP-bd_barrel"/>
</dbReference>
<evidence type="ECO:0000313" key="3">
    <source>
        <dbReference type="EMBL" id="NYI90718.1"/>
    </source>
</evidence>
<accession>A0A853B651</accession>
<reference evidence="3 4" key="1">
    <citation type="submission" date="2020-07" db="EMBL/GenBank/DDBJ databases">
        <title>Sequencing the genomes of 1000 actinobacteria strains.</title>
        <authorList>
            <person name="Klenk H.-P."/>
        </authorList>
    </citation>
    <scope>NUCLEOTIDE SEQUENCE [LARGE SCALE GENOMIC DNA]</scope>
    <source>
        <strain evidence="3 4">DSM 104006</strain>
    </source>
</reference>
<comment type="caution">
    <text evidence="3">The sequence shown here is derived from an EMBL/GenBank/DDBJ whole genome shotgun (WGS) entry which is preliminary data.</text>
</comment>
<dbReference type="InterPro" id="IPR013785">
    <property type="entry name" value="Aldolase_TIM"/>
</dbReference>
<dbReference type="Proteomes" id="UP000549616">
    <property type="component" value="Unassembled WGS sequence"/>
</dbReference>
<dbReference type="Gene3D" id="3.20.20.70">
    <property type="entry name" value="Aldolase class I"/>
    <property type="match status" value="1"/>
</dbReference>
<keyword evidence="4" id="KW-1185">Reference proteome</keyword>
<dbReference type="InterPro" id="IPR001754">
    <property type="entry name" value="OMPdeCOase_dom"/>
</dbReference>
<name>A0A853B651_9PSEU</name>
<evidence type="ECO:0000259" key="2">
    <source>
        <dbReference type="Pfam" id="PF00215"/>
    </source>
</evidence>
<sequence length="43" mass="4619">MQLQVALDVLDLPAALTLADQVSEHVDILELGMNLSPQLGHLP</sequence>
<dbReference type="SUPFAM" id="SSF51366">
    <property type="entry name" value="Ribulose-phoshate binding barrel"/>
    <property type="match status" value="1"/>
</dbReference>
<feature type="domain" description="Orotidine 5'-phosphate decarboxylase" evidence="2">
    <location>
        <begin position="1"/>
        <end position="35"/>
    </location>
</feature>
<dbReference type="EMBL" id="JACCFK010000001">
    <property type="protein sequence ID" value="NYI90718.1"/>
    <property type="molecule type" value="Genomic_DNA"/>
</dbReference>
<dbReference type="Pfam" id="PF00215">
    <property type="entry name" value="OMPdecase"/>
    <property type="match status" value="1"/>
</dbReference>
<proteinExistence type="predicted"/>
<organism evidence="3 4">
    <name type="scientific">Amycolatopsis endophytica</name>
    <dbReference type="NCBI Taxonomy" id="860233"/>
    <lineage>
        <taxon>Bacteria</taxon>
        <taxon>Bacillati</taxon>
        <taxon>Actinomycetota</taxon>
        <taxon>Actinomycetes</taxon>
        <taxon>Pseudonocardiales</taxon>
        <taxon>Pseudonocardiaceae</taxon>
        <taxon>Amycolatopsis</taxon>
    </lineage>
</organism>
<dbReference type="GO" id="GO:0006207">
    <property type="term" value="P:'de novo' pyrimidine nucleobase biosynthetic process"/>
    <property type="evidence" value="ECO:0007669"/>
    <property type="project" value="InterPro"/>
</dbReference>
<protein>
    <submittedName>
        <fullName evidence="3">3-keto-L-gulonate-6-phosphate decarboxylase</fullName>
    </submittedName>
</protein>
<evidence type="ECO:0000313" key="4">
    <source>
        <dbReference type="Proteomes" id="UP000549616"/>
    </source>
</evidence>
<gene>
    <name evidence="3" type="ORF">HNR02_004041</name>
</gene>
<keyword evidence="1" id="KW-0456">Lyase</keyword>
<evidence type="ECO:0000256" key="1">
    <source>
        <dbReference type="ARBA" id="ARBA00023239"/>
    </source>
</evidence>
<dbReference type="GO" id="GO:0004590">
    <property type="term" value="F:orotidine-5'-phosphate decarboxylase activity"/>
    <property type="evidence" value="ECO:0007669"/>
    <property type="project" value="InterPro"/>
</dbReference>
<dbReference type="RefSeq" id="WP_246338604.1">
    <property type="nucleotide sequence ID" value="NZ_JACCFK010000001.1"/>
</dbReference>